<organism evidence="2 3">
    <name type="scientific">Flavobacterium fryxellicola</name>
    <dbReference type="NCBI Taxonomy" id="249352"/>
    <lineage>
        <taxon>Bacteria</taxon>
        <taxon>Pseudomonadati</taxon>
        <taxon>Bacteroidota</taxon>
        <taxon>Flavobacteriia</taxon>
        <taxon>Flavobacteriales</taxon>
        <taxon>Flavobacteriaceae</taxon>
        <taxon>Flavobacterium</taxon>
    </lineage>
</organism>
<gene>
    <name evidence="2" type="ORF">FBFR_06030</name>
</gene>
<dbReference type="Gene3D" id="3.30.2310.20">
    <property type="entry name" value="RelE-like"/>
    <property type="match status" value="1"/>
</dbReference>
<dbReference type="STRING" id="249352.SAMN05444395_102242"/>
<dbReference type="InterPro" id="IPR035093">
    <property type="entry name" value="RelE/ParE_toxin_dom_sf"/>
</dbReference>
<evidence type="ECO:0000313" key="2">
    <source>
        <dbReference type="EMBL" id="OAB29006.1"/>
    </source>
</evidence>
<dbReference type="RefSeq" id="WP_066078237.1">
    <property type="nucleotide sequence ID" value="NZ_FRDK01000002.1"/>
</dbReference>
<accession>A0A167Y414</accession>
<dbReference type="EMBL" id="LVJE01000010">
    <property type="protein sequence ID" value="OAB29006.1"/>
    <property type="molecule type" value="Genomic_DNA"/>
</dbReference>
<comment type="caution">
    <text evidence="2">The sequence shown here is derived from an EMBL/GenBank/DDBJ whole genome shotgun (WGS) entry which is preliminary data.</text>
</comment>
<proteinExistence type="predicted"/>
<dbReference type="Pfam" id="PF05016">
    <property type="entry name" value="ParE_toxin"/>
    <property type="match status" value="1"/>
</dbReference>
<reference evidence="2 3" key="1">
    <citation type="submission" date="2016-03" db="EMBL/GenBank/DDBJ databases">
        <title>Draft genome sequence of Flavobacterium fryxellicola DSM 16209.</title>
        <authorList>
            <person name="Shin S.-K."/>
            <person name="Yi H."/>
        </authorList>
    </citation>
    <scope>NUCLEOTIDE SEQUENCE [LARGE SCALE GENOMIC DNA]</scope>
    <source>
        <strain evidence="2 3">DSM 16209</strain>
    </source>
</reference>
<keyword evidence="3" id="KW-1185">Reference proteome</keyword>
<protein>
    <submittedName>
        <fullName evidence="2">Plasmid stabilization protein</fullName>
    </submittedName>
</protein>
<dbReference type="InterPro" id="IPR007712">
    <property type="entry name" value="RelE/ParE_toxin"/>
</dbReference>
<evidence type="ECO:0000313" key="3">
    <source>
        <dbReference type="Proteomes" id="UP000077164"/>
    </source>
</evidence>
<evidence type="ECO:0000256" key="1">
    <source>
        <dbReference type="ARBA" id="ARBA00022649"/>
    </source>
</evidence>
<dbReference type="Proteomes" id="UP000077164">
    <property type="component" value="Unassembled WGS sequence"/>
</dbReference>
<dbReference type="OrthoDB" id="1362197at2"/>
<dbReference type="AlphaFoldDB" id="A0A167Y414"/>
<name>A0A167Y414_9FLAO</name>
<sequence>MKIRLQDDFLFVLNNQVDYISRDKPAAARKFKSELLKNIKKDLKYPFHYKKSIYFDNENIRDYVFKGYICDYEINVLQNTIFVFGCIKHKASL</sequence>
<keyword evidence="1" id="KW-1277">Toxin-antitoxin system</keyword>